<feature type="domain" description="Heparin-sulfate lyase N-terminal" evidence="6">
    <location>
        <begin position="77"/>
        <end position="311"/>
    </location>
</feature>
<evidence type="ECO:0000256" key="3">
    <source>
        <dbReference type="ARBA" id="ARBA00022764"/>
    </source>
</evidence>
<dbReference type="InterPro" id="IPR012480">
    <property type="entry name" value="Hepar_II_III_C"/>
</dbReference>
<evidence type="ECO:0000256" key="1">
    <source>
        <dbReference type="ARBA" id="ARBA00004418"/>
    </source>
</evidence>
<keyword evidence="2" id="KW-0732">Signal</keyword>
<dbReference type="RefSeq" id="WP_125135728.1">
    <property type="nucleotide sequence ID" value="NZ_LR130778.1"/>
</dbReference>
<dbReference type="GO" id="GO:0016829">
    <property type="term" value="F:lyase activity"/>
    <property type="evidence" value="ECO:0007669"/>
    <property type="project" value="UniProtKB-KW"/>
</dbReference>
<name>A0A3P7RZQ5_9FIRM</name>
<reference evidence="7 8" key="1">
    <citation type="submission" date="2018-09" db="EMBL/GenBank/DDBJ databases">
        <authorList>
            <person name="Postec A."/>
        </authorList>
    </citation>
    <scope>NUCLEOTIDE SEQUENCE [LARGE SCALE GENOMIC DNA]</scope>
    <source>
        <strain evidence="7">70B-A</strain>
    </source>
</reference>
<dbReference type="AlphaFoldDB" id="A0A3P7RZQ5"/>
<dbReference type="OrthoDB" id="7335480at2"/>
<keyword evidence="8" id="KW-1185">Reference proteome</keyword>
<dbReference type="Pfam" id="PF07940">
    <property type="entry name" value="Hepar_II_III_C"/>
    <property type="match status" value="1"/>
</dbReference>
<dbReference type="Gene3D" id="2.70.98.70">
    <property type="match status" value="1"/>
</dbReference>
<dbReference type="Proteomes" id="UP000279029">
    <property type="component" value="Chromosome"/>
</dbReference>
<evidence type="ECO:0000256" key="4">
    <source>
        <dbReference type="ARBA" id="ARBA00023239"/>
    </source>
</evidence>
<dbReference type="EMBL" id="LR130778">
    <property type="protein sequence ID" value="VDN46169.1"/>
    <property type="molecule type" value="Genomic_DNA"/>
</dbReference>
<dbReference type="KEGG" id="cbar:PATL70BA_0323"/>
<dbReference type="GO" id="GO:0042597">
    <property type="term" value="C:periplasmic space"/>
    <property type="evidence" value="ECO:0007669"/>
    <property type="project" value="UniProtKB-SubCell"/>
</dbReference>
<evidence type="ECO:0000313" key="7">
    <source>
        <dbReference type="EMBL" id="VDN46169.1"/>
    </source>
</evidence>
<proteinExistence type="predicted"/>
<keyword evidence="4" id="KW-0456">Lyase</keyword>
<evidence type="ECO:0000259" key="5">
    <source>
        <dbReference type="Pfam" id="PF07940"/>
    </source>
</evidence>
<comment type="subcellular location">
    <subcellularLocation>
        <location evidence="1">Periplasm</location>
    </subcellularLocation>
</comment>
<dbReference type="SUPFAM" id="SSF48230">
    <property type="entry name" value="Chondroitin AC/alginate lyase"/>
    <property type="match status" value="1"/>
</dbReference>
<organism evidence="7 8">
    <name type="scientific">Petrocella atlantisensis</name>
    <dbReference type="NCBI Taxonomy" id="2173034"/>
    <lineage>
        <taxon>Bacteria</taxon>
        <taxon>Bacillati</taxon>
        <taxon>Bacillota</taxon>
        <taxon>Clostridia</taxon>
        <taxon>Lachnospirales</taxon>
        <taxon>Vallitaleaceae</taxon>
        <taxon>Petrocella</taxon>
    </lineage>
</organism>
<keyword evidence="3" id="KW-0574">Periplasm</keyword>
<protein>
    <submittedName>
        <fullName evidence="7">Heparinase II/III N-terminus</fullName>
    </submittedName>
</protein>
<dbReference type="Pfam" id="PF16889">
    <property type="entry name" value="Hepar_II_III_N"/>
    <property type="match status" value="1"/>
</dbReference>
<feature type="domain" description="Heparinase II/III-like C-terminal" evidence="5">
    <location>
        <begin position="403"/>
        <end position="601"/>
    </location>
</feature>
<sequence length="617" mass="71007">MIKSIRSILTEYGIVWTINRLLYAGKLKMMAILPATEEFFEKKVFVKRVDMFDFDLPSISAFLSHLDEAEKADVITKADEGIEGIMTGFSSIKLDYGQPILWHMNPLTGVTGPSDIKWYKIPDFDQSLGDIKVVWEASRLTHFLYFARAYMLTGDAKYYKTFSMQLKDWLKHNPYGYGANFKCGQEASLRMVNVLMAYSVFSGYDLTDQTDEDAVKLLVEGSYKKVLSNFFYAHKCIKNNHTFTEILGMIVGAWCCEDFRRVRKGYTLMDKEIENQFMSDGGFSQYSFNYHRFTLQIVECLYKVSHKTGLSIAQSELIKKSVLQLFQVQTEDGDLPNYGSNDGALIFPLTTCGYRDYRPVLGTIYGLIEGKRLYDYGPYDEEMLWFIGEMHMPVARVYRVPSNFMASGFFTLRHKDGFVMTYAQDYKTRPAHMDQLHIELWHKGINIFCDAGTYSYASDLGKYLASTAGHNTAVIPDLDQMNKKGAFMVMNWTKREKMIYNHKQIQGTIVSQNGYRHTRIIKHAEFGYKLIDKVKVKADRQTCTFLFHTPCDVQVDDGGFGLVMAGETIAFVSTEGKIHVEESYRSLYYLRKETIRCVVVTLPFVNKMCLAFFDIRL</sequence>
<evidence type="ECO:0000256" key="2">
    <source>
        <dbReference type="ARBA" id="ARBA00022729"/>
    </source>
</evidence>
<gene>
    <name evidence="7" type="ORF">PATL70BA_0323</name>
</gene>
<accession>A0A3P7RZQ5</accession>
<dbReference type="PANTHER" id="PTHR39210:SF1">
    <property type="entry name" value="HEPARIN-SULFATE LYASE"/>
    <property type="match status" value="1"/>
</dbReference>
<dbReference type="PANTHER" id="PTHR39210">
    <property type="entry name" value="HEPARIN-SULFATE LYASE"/>
    <property type="match status" value="1"/>
</dbReference>
<evidence type="ECO:0000259" key="6">
    <source>
        <dbReference type="Pfam" id="PF16889"/>
    </source>
</evidence>
<dbReference type="InterPro" id="IPR031680">
    <property type="entry name" value="Hepar_II_III_N"/>
</dbReference>
<dbReference type="InterPro" id="IPR008929">
    <property type="entry name" value="Chondroitin_lyas"/>
</dbReference>
<dbReference type="Gene3D" id="1.50.10.100">
    <property type="entry name" value="Chondroitin AC/alginate lyase"/>
    <property type="match status" value="1"/>
</dbReference>
<evidence type="ECO:0000313" key="8">
    <source>
        <dbReference type="Proteomes" id="UP000279029"/>
    </source>
</evidence>